<feature type="transmembrane region" description="Helical" evidence="13">
    <location>
        <begin position="372"/>
        <end position="394"/>
    </location>
</feature>
<evidence type="ECO:0000256" key="6">
    <source>
        <dbReference type="ARBA" id="ARBA00022723"/>
    </source>
</evidence>
<evidence type="ECO:0000256" key="7">
    <source>
        <dbReference type="ARBA" id="ARBA00022801"/>
    </source>
</evidence>
<feature type="transmembrane region" description="Helical" evidence="13">
    <location>
        <begin position="592"/>
        <end position="618"/>
    </location>
</feature>
<accession>A0A8J7DV23</accession>
<evidence type="ECO:0000256" key="11">
    <source>
        <dbReference type="ARBA" id="ARBA00023136"/>
    </source>
</evidence>
<dbReference type="AlphaFoldDB" id="A0A8J7DV23"/>
<reference evidence="15" key="1">
    <citation type="submission" date="2020-10" db="EMBL/GenBank/DDBJ databases">
        <authorList>
            <person name="Castelo-Branco R."/>
            <person name="Eusebio N."/>
            <person name="Adriana R."/>
            <person name="Vieira A."/>
            <person name="Brugerolle De Fraissinette N."/>
            <person name="Rezende De Castro R."/>
            <person name="Schneider M.P."/>
            <person name="Vasconcelos V."/>
            <person name="Leao P.N."/>
        </authorList>
    </citation>
    <scope>NUCLEOTIDE SEQUENCE</scope>
    <source>
        <strain evidence="15">LEGE 07157</strain>
    </source>
</reference>
<evidence type="ECO:0000256" key="5">
    <source>
        <dbReference type="ARBA" id="ARBA00022692"/>
    </source>
</evidence>
<dbReference type="InterPro" id="IPR050083">
    <property type="entry name" value="HtpX_protease"/>
</dbReference>
<keyword evidence="5 13" id="KW-0812">Transmembrane</keyword>
<evidence type="ECO:0000256" key="3">
    <source>
        <dbReference type="ARBA" id="ARBA00022475"/>
    </source>
</evidence>
<feature type="transmembrane region" description="Helical" evidence="13">
    <location>
        <begin position="332"/>
        <end position="352"/>
    </location>
</feature>
<dbReference type="PANTHER" id="PTHR43221">
    <property type="entry name" value="PROTEASE HTPX"/>
    <property type="match status" value="1"/>
</dbReference>
<evidence type="ECO:0000256" key="2">
    <source>
        <dbReference type="ARBA" id="ARBA00004651"/>
    </source>
</evidence>
<evidence type="ECO:0000256" key="10">
    <source>
        <dbReference type="ARBA" id="ARBA00023049"/>
    </source>
</evidence>
<keyword evidence="16" id="KW-1185">Reference proteome</keyword>
<comment type="caution">
    <text evidence="15">The sequence shown here is derived from an EMBL/GenBank/DDBJ whole genome shotgun (WGS) entry which is preliminary data.</text>
</comment>
<keyword evidence="8" id="KW-0862">Zinc</keyword>
<dbReference type="GO" id="GO:0005886">
    <property type="term" value="C:plasma membrane"/>
    <property type="evidence" value="ECO:0007669"/>
    <property type="project" value="UniProtKB-SubCell"/>
</dbReference>
<feature type="transmembrane region" description="Helical" evidence="13">
    <location>
        <begin position="222"/>
        <end position="240"/>
    </location>
</feature>
<dbReference type="RefSeq" id="WP_194028614.1">
    <property type="nucleotide sequence ID" value="NZ_JADEWZ010000007.1"/>
</dbReference>
<dbReference type="SUPFAM" id="SSF48452">
    <property type="entry name" value="TPR-like"/>
    <property type="match status" value="1"/>
</dbReference>
<keyword evidence="11 13" id="KW-0472">Membrane</keyword>
<keyword evidence="3" id="KW-1003">Cell membrane</keyword>
<evidence type="ECO:0000313" key="15">
    <source>
        <dbReference type="EMBL" id="MBE9115520.1"/>
    </source>
</evidence>
<dbReference type="Proteomes" id="UP000654482">
    <property type="component" value="Unassembled WGS sequence"/>
</dbReference>
<proteinExistence type="predicted"/>
<keyword evidence="6" id="KW-0479">Metal-binding</keyword>
<evidence type="ECO:0000256" key="4">
    <source>
        <dbReference type="ARBA" id="ARBA00022670"/>
    </source>
</evidence>
<dbReference type="Pfam" id="PF01435">
    <property type="entry name" value="Peptidase_M48"/>
    <property type="match status" value="1"/>
</dbReference>
<dbReference type="EMBL" id="JADEWZ010000007">
    <property type="protein sequence ID" value="MBE9115520.1"/>
    <property type="molecule type" value="Genomic_DNA"/>
</dbReference>
<feature type="region of interest" description="Disordered" evidence="12">
    <location>
        <begin position="100"/>
        <end position="137"/>
    </location>
</feature>
<dbReference type="InterPro" id="IPR011990">
    <property type="entry name" value="TPR-like_helical_dom_sf"/>
</dbReference>
<evidence type="ECO:0000256" key="1">
    <source>
        <dbReference type="ARBA" id="ARBA00001947"/>
    </source>
</evidence>
<name>A0A8J7DV23_9CYAN</name>
<organism evidence="15 16">
    <name type="scientific">Lusitaniella coriacea LEGE 07157</name>
    <dbReference type="NCBI Taxonomy" id="945747"/>
    <lineage>
        <taxon>Bacteria</taxon>
        <taxon>Bacillati</taxon>
        <taxon>Cyanobacteriota</taxon>
        <taxon>Cyanophyceae</taxon>
        <taxon>Spirulinales</taxon>
        <taxon>Lusitaniellaceae</taxon>
        <taxon>Lusitaniella</taxon>
    </lineage>
</organism>
<comment type="subcellular location">
    <subcellularLocation>
        <location evidence="2">Cell membrane</location>
        <topology evidence="2">Multi-pass membrane protein</topology>
    </subcellularLocation>
</comment>
<keyword evidence="4" id="KW-0645">Protease</keyword>
<dbReference type="GO" id="GO:0006508">
    <property type="term" value="P:proteolysis"/>
    <property type="evidence" value="ECO:0007669"/>
    <property type="project" value="UniProtKB-KW"/>
</dbReference>
<sequence>MSSVPNPSFDAGEAALQAGDYDRAIAQFNGVCETELDENLVTRAQQALIVAYCRCGRAEDAIALCHDLVQISTGKTWATKALEDLIQRYPEANTRSLIAKKAAPKTRRRKPPLEKRPIRPDTPNIAQSLVPSADTAPQEAAPTVFVPGRLWRNADRATKWKRLKAPKLWKLWALQILSAIALFWVVRLSLEGFMLGVNTLLESLPFLQPIPFFYRSLGYSPIWVLILCAIASPWILDLLLKQCYGVQPFSIPKLAAQFPEASKVVQKMTRQKKMPFPKLRLLPTNAPICFVYGNLPRTARLVLSEGLLEQLEDEELAVLIATQIAQIIHRDFIWMSGAMTFLQLPFTLYWYIANWGEKLRARSPQKPSWAFLSPLFYETSTILASLLYAAYWLWRLPLLWFSRQRLYYSDRLAAEYMGNPNALSRALLKTAIGMASEIHQQHRTSALLEGFDLLMPVGHRQALSLGSMPHKTPFSEVLTWECTNPYRHWLALANSHPLIGDRVYLLNRYANYWGLPPEIDLPTIVPPARSLKEKTIKLKNSYQALPILQSAFLSALFFGLLFRGIFWLAGILNDLVVSRWVGGSGVIWMYNANNIAIAQSCILFAFSLSIIVWINGYFPNIRISQKRNEPRLQDLLSDPKAVPPKSFGIRLTGKLIGRERIRNGVLQDLMLQTETGTIKLHFFTKLGPFCNLFWGLQTPLFWIRRWFRWRQLETFLDRYIPLYPRPDELCDREVTVTGWFRRGSTPWIDVDTLSTADKQIVRSGYPVWVTGLAIVAAIWGAVLMWRA</sequence>
<protein>
    <submittedName>
        <fullName evidence="15">M48 family metalloprotease</fullName>
    </submittedName>
</protein>
<evidence type="ECO:0000313" key="16">
    <source>
        <dbReference type="Proteomes" id="UP000654482"/>
    </source>
</evidence>
<evidence type="ECO:0000256" key="13">
    <source>
        <dbReference type="SAM" id="Phobius"/>
    </source>
</evidence>
<evidence type="ECO:0000256" key="8">
    <source>
        <dbReference type="ARBA" id="ARBA00022833"/>
    </source>
</evidence>
<dbReference type="Gene3D" id="1.25.40.10">
    <property type="entry name" value="Tetratricopeptide repeat domain"/>
    <property type="match status" value="1"/>
</dbReference>
<evidence type="ECO:0000256" key="9">
    <source>
        <dbReference type="ARBA" id="ARBA00022989"/>
    </source>
</evidence>
<dbReference type="InterPro" id="IPR001915">
    <property type="entry name" value="Peptidase_M48"/>
</dbReference>
<feature type="transmembrane region" description="Helical" evidence="13">
    <location>
        <begin position="168"/>
        <end position="186"/>
    </location>
</feature>
<dbReference type="PANTHER" id="PTHR43221:SF1">
    <property type="entry name" value="PROTEASE HTPX"/>
    <property type="match status" value="1"/>
</dbReference>
<dbReference type="GO" id="GO:0046872">
    <property type="term" value="F:metal ion binding"/>
    <property type="evidence" value="ECO:0007669"/>
    <property type="project" value="UniProtKB-KW"/>
</dbReference>
<feature type="domain" description="Peptidase M48" evidence="14">
    <location>
        <begin position="257"/>
        <end position="506"/>
    </location>
</feature>
<dbReference type="Gene3D" id="3.30.2010.10">
    <property type="entry name" value="Metalloproteases ('zincins'), catalytic domain"/>
    <property type="match status" value="1"/>
</dbReference>
<evidence type="ECO:0000259" key="14">
    <source>
        <dbReference type="Pfam" id="PF01435"/>
    </source>
</evidence>
<gene>
    <name evidence="15" type="ORF">IQ249_06365</name>
</gene>
<keyword evidence="7" id="KW-0378">Hydrolase</keyword>
<evidence type="ECO:0000256" key="12">
    <source>
        <dbReference type="SAM" id="MobiDB-lite"/>
    </source>
</evidence>
<keyword evidence="10 15" id="KW-0482">Metalloprotease</keyword>
<keyword evidence="9 13" id="KW-1133">Transmembrane helix</keyword>
<feature type="transmembrane region" description="Helical" evidence="13">
    <location>
        <begin position="547"/>
        <end position="572"/>
    </location>
</feature>
<dbReference type="GO" id="GO:0004222">
    <property type="term" value="F:metalloendopeptidase activity"/>
    <property type="evidence" value="ECO:0007669"/>
    <property type="project" value="InterPro"/>
</dbReference>
<comment type="cofactor">
    <cofactor evidence="1">
        <name>Zn(2+)</name>
        <dbReference type="ChEBI" id="CHEBI:29105"/>
    </cofactor>
</comment>
<feature type="transmembrane region" description="Helical" evidence="13">
    <location>
        <begin position="765"/>
        <end position="785"/>
    </location>
</feature>